<proteinExistence type="predicted"/>
<protein>
    <submittedName>
        <fullName evidence="2">Replication initiator protein</fullName>
    </submittedName>
</protein>
<name>A0A4V1F5H3_9VIRU</name>
<dbReference type="EMBL" id="MK249217">
    <property type="protein sequence ID" value="QCQ85063.1"/>
    <property type="molecule type" value="Genomic_DNA"/>
</dbReference>
<feature type="domain" description="Replication-associated protein ORF2/G2P" evidence="1">
    <location>
        <begin position="53"/>
        <end position="154"/>
    </location>
</feature>
<dbReference type="Pfam" id="PF23343">
    <property type="entry name" value="REP_ORF2-G2P"/>
    <property type="match status" value="1"/>
</dbReference>
<dbReference type="Proteomes" id="UP000323976">
    <property type="component" value="Segment"/>
</dbReference>
<evidence type="ECO:0000313" key="2">
    <source>
        <dbReference type="EMBL" id="QCQ85063.1"/>
    </source>
</evidence>
<dbReference type="InterPro" id="IPR056906">
    <property type="entry name" value="ORF2/G2P_dom"/>
</dbReference>
<sequence>MRCVNQKELYLDVAGVSTLVSVPCGKCIPCLVNKRSDWCFRLEREHRVSKSAMFVTLTYDEKHLRTNGSLDKRDLQLFLKRLRRRDESSRIRYYAVGEYGSRFGRPHYHLLLFNSVESDVRMAWLDSRGVPIGAVHVGLVSSASIAYVTKYMIQKDDYPDGVEKPFATMSRRYGIGGHYLTDQMVAWHRLNDANYVVRVGNEKGRLPRFYRDKIWYSEYDRGRISAAALALTKANEEKENSYYMLEYGDRWAEYKCKALELVLNRVKQKVKFTQTF</sequence>
<reference evidence="2" key="1">
    <citation type="submission" date="2018-12" db="EMBL/GenBank/DDBJ databases">
        <title>Singled stranded DNA viruses identified in blackflies (Austrosimulium ungulatum) sampled in New Zealand.</title>
        <authorList>
            <person name="Kraberger S."/>
            <person name="Fontenele R.S."/>
            <person name="Schmidlin K."/>
            <person name="Walters M."/>
            <person name="Varsani A."/>
        </authorList>
    </citation>
    <scope>NUCLEOTIDE SEQUENCE [LARGE SCALE GENOMIC DNA]</scope>
    <source>
        <strain evidence="2">168</strain>
    </source>
</reference>
<organism evidence="2">
    <name type="scientific">Blackfly microvirus SF02</name>
    <dbReference type="NCBI Taxonomy" id="2576452"/>
    <lineage>
        <taxon>Viruses</taxon>
        <taxon>Monodnaviria</taxon>
        <taxon>Sangervirae</taxon>
        <taxon>Phixviricota</taxon>
        <taxon>Malgrandaviricetes</taxon>
        <taxon>Petitvirales</taxon>
        <taxon>Microviridae</taxon>
        <taxon>Microvirus</taxon>
    </lineage>
</organism>
<accession>A0A4V1F5H3</accession>
<evidence type="ECO:0000259" key="1">
    <source>
        <dbReference type="Pfam" id="PF23343"/>
    </source>
</evidence>